<evidence type="ECO:0000313" key="3">
    <source>
        <dbReference type="EMBL" id="KAF0314405.1"/>
    </source>
</evidence>
<evidence type="ECO:0000256" key="1">
    <source>
        <dbReference type="ARBA" id="ARBA00005280"/>
    </source>
</evidence>
<evidence type="ECO:0000313" key="4">
    <source>
        <dbReference type="Proteomes" id="UP000440578"/>
    </source>
</evidence>
<dbReference type="AlphaFoldDB" id="A0A6A4X598"/>
<protein>
    <submittedName>
        <fullName evidence="3">Transmembrane protein 70, mitochondrial</fullName>
    </submittedName>
</protein>
<dbReference type="InterPro" id="IPR009724">
    <property type="entry name" value="TMEM70"/>
</dbReference>
<dbReference type="Proteomes" id="UP000440578">
    <property type="component" value="Unassembled WGS sequence"/>
</dbReference>
<feature type="transmembrane region" description="Helical" evidence="2">
    <location>
        <begin position="214"/>
        <end position="233"/>
    </location>
</feature>
<evidence type="ECO:0000256" key="2">
    <source>
        <dbReference type="SAM" id="Phobius"/>
    </source>
</evidence>
<sequence>MQSIETSKIKGGAKLEKSIESRMNNMEEKLCNEILVKQKEISDKQKQIETTINKQANSAKDLKMLMESKYEKEKRENNLILHNVPESQAETPDERVKHDKEMFMKVVSALVGTQENVQVDKIYRLGKKQAQPEELHERRELKGRLMLIRVKEKEHVDILIKRRTQLRDKGFPNIYITRDLTPEERESQRKQRAELEAELQVVYRGPLTGQMKRLKVFSLFTSAVGMYVAPTVMAEMGKAGMGIAIMMGSVMGIFTLMTPVLIHLVVRNYVTQLTYDPSSDHYTANTITLMLRTRQVEFSPADVHVPDVPGMFTTFVAKGKPLFADANHFQPIEHFGRIMGYDRPVDLKLGKRPSPDQEQPPA</sequence>
<proteinExistence type="inferred from homology"/>
<dbReference type="Pfam" id="PF06979">
    <property type="entry name" value="TMEM70"/>
    <property type="match status" value="1"/>
</dbReference>
<organism evidence="3 4">
    <name type="scientific">Amphibalanus amphitrite</name>
    <name type="common">Striped barnacle</name>
    <name type="synonym">Balanus amphitrite</name>
    <dbReference type="NCBI Taxonomy" id="1232801"/>
    <lineage>
        <taxon>Eukaryota</taxon>
        <taxon>Metazoa</taxon>
        <taxon>Ecdysozoa</taxon>
        <taxon>Arthropoda</taxon>
        <taxon>Crustacea</taxon>
        <taxon>Multicrustacea</taxon>
        <taxon>Cirripedia</taxon>
        <taxon>Thoracica</taxon>
        <taxon>Thoracicalcarea</taxon>
        <taxon>Balanomorpha</taxon>
        <taxon>Balanoidea</taxon>
        <taxon>Balanidae</taxon>
        <taxon>Amphibalaninae</taxon>
        <taxon>Amphibalanus</taxon>
    </lineage>
</organism>
<reference evidence="3 4" key="1">
    <citation type="submission" date="2019-07" db="EMBL/GenBank/DDBJ databases">
        <title>Draft genome assembly of a fouling barnacle, Amphibalanus amphitrite (Darwin, 1854): The first reference genome for Thecostraca.</title>
        <authorList>
            <person name="Kim W."/>
        </authorList>
    </citation>
    <scope>NUCLEOTIDE SEQUENCE [LARGE SCALE GENOMIC DNA]</scope>
    <source>
        <strain evidence="3">SNU_AA5</strain>
        <tissue evidence="3">Soma without cirri and trophi</tissue>
    </source>
</reference>
<dbReference type="InterPro" id="IPR045325">
    <property type="entry name" value="TMEM70/TMEM186/TMEM223"/>
</dbReference>
<keyword evidence="2 3" id="KW-0812">Transmembrane</keyword>
<dbReference type="EMBL" id="VIIS01000025">
    <property type="protein sequence ID" value="KAF0314405.1"/>
    <property type="molecule type" value="Genomic_DNA"/>
</dbReference>
<dbReference type="OrthoDB" id="156886at2759"/>
<dbReference type="PANTHER" id="PTHR13281">
    <property type="entry name" value="TRANSMEMBRANE PROTEIN 70, MITOCHONDRIAL"/>
    <property type="match status" value="1"/>
</dbReference>
<dbReference type="GO" id="GO:0033615">
    <property type="term" value="P:mitochondrial proton-transporting ATP synthase complex assembly"/>
    <property type="evidence" value="ECO:0007669"/>
    <property type="project" value="TreeGrafter"/>
</dbReference>
<accession>A0A6A4X598</accession>
<keyword evidence="2" id="KW-1133">Transmembrane helix</keyword>
<keyword evidence="4" id="KW-1185">Reference proteome</keyword>
<feature type="transmembrane region" description="Helical" evidence="2">
    <location>
        <begin position="239"/>
        <end position="266"/>
    </location>
</feature>
<dbReference type="PANTHER" id="PTHR13281:SF0">
    <property type="entry name" value="TRANSMEMBRANE PROTEIN 70, MITOCHONDRIAL"/>
    <property type="match status" value="1"/>
</dbReference>
<dbReference type="GO" id="GO:0031966">
    <property type="term" value="C:mitochondrial membrane"/>
    <property type="evidence" value="ECO:0007669"/>
    <property type="project" value="TreeGrafter"/>
</dbReference>
<name>A0A6A4X598_AMPAM</name>
<comment type="caution">
    <text evidence="3">The sequence shown here is derived from an EMBL/GenBank/DDBJ whole genome shotgun (WGS) entry which is preliminary data.</text>
</comment>
<gene>
    <name evidence="3" type="ORF">FJT64_015154</name>
</gene>
<comment type="similarity">
    <text evidence="1">Belongs to the TMEM70 family.</text>
</comment>
<keyword evidence="2" id="KW-0472">Membrane</keyword>